<gene>
    <name evidence="1" type="ORF">CCR94_16455</name>
</gene>
<name>A0A2S6N2Y3_9HYPH</name>
<dbReference type="EMBL" id="NHSJ01000100">
    <property type="protein sequence ID" value="PPQ28981.1"/>
    <property type="molecule type" value="Genomic_DNA"/>
</dbReference>
<comment type="caution">
    <text evidence="1">The sequence shown here is derived from an EMBL/GenBank/DDBJ whole genome shotgun (WGS) entry which is preliminary data.</text>
</comment>
<reference evidence="1 2" key="1">
    <citation type="journal article" date="2018" name="Arch. Microbiol.">
        <title>New insights into the metabolic potential of the phototrophic purple bacterium Rhodopila globiformis DSM 161(T) from its draft genome sequence and evidence for a vanadium-dependent nitrogenase.</title>
        <authorList>
            <person name="Imhoff J.F."/>
            <person name="Rahn T."/>
            <person name="Kunzel S."/>
            <person name="Neulinger S.C."/>
        </authorList>
    </citation>
    <scope>NUCLEOTIDE SEQUENCE [LARGE SCALE GENOMIC DNA]</scope>
    <source>
        <strain evidence="1 2">DSM 16996</strain>
    </source>
</reference>
<keyword evidence="2" id="KW-1185">Reference proteome</keyword>
<evidence type="ECO:0000313" key="2">
    <source>
        <dbReference type="Proteomes" id="UP000239089"/>
    </source>
</evidence>
<dbReference type="Proteomes" id="UP000239089">
    <property type="component" value="Unassembled WGS sequence"/>
</dbReference>
<protein>
    <submittedName>
        <fullName evidence="1">Uncharacterized protein</fullName>
    </submittedName>
</protein>
<dbReference type="OrthoDB" id="8471343at2"/>
<dbReference type="RefSeq" id="WP_104508938.1">
    <property type="nucleotide sequence ID" value="NZ_JACIGC010000011.1"/>
</dbReference>
<organism evidence="1 2">
    <name type="scientific">Rhodoblastus sphagnicola</name>
    <dbReference type="NCBI Taxonomy" id="333368"/>
    <lineage>
        <taxon>Bacteria</taxon>
        <taxon>Pseudomonadati</taxon>
        <taxon>Pseudomonadota</taxon>
        <taxon>Alphaproteobacteria</taxon>
        <taxon>Hyphomicrobiales</taxon>
        <taxon>Rhodoblastaceae</taxon>
        <taxon>Rhodoblastus</taxon>
    </lineage>
</organism>
<accession>A0A2S6N2Y3</accession>
<sequence length="126" mass="14356">MKTIHVYNKGDIMRRAHKIARDAREAKARAAWEDSRSVVCGRYKYTMTLKACLAATPVDFSAAMKQAWAEAKGVESLRVDRSRALVVVRNSFDLAPMRRRFRISRVLPLLARIARFVSSRYIGRAA</sequence>
<evidence type="ECO:0000313" key="1">
    <source>
        <dbReference type="EMBL" id="PPQ28981.1"/>
    </source>
</evidence>
<dbReference type="AlphaFoldDB" id="A0A2S6N2Y3"/>
<proteinExistence type="predicted"/>